<dbReference type="InterPro" id="IPR045861">
    <property type="entry name" value="CorA_cytoplasmic_dom"/>
</dbReference>
<dbReference type="PANTHER" id="PTHR47685:SF1">
    <property type="entry name" value="MAGNESIUM TRANSPORT PROTEIN CORA"/>
    <property type="match status" value="1"/>
</dbReference>
<evidence type="ECO:0000256" key="4">
    <source>
        <dbReference type="ARBA" id="ARBA00022448"/>
    </source>
</evidence>
<dbReference type="CDD" id="cd12835">
    <property type="entry name" value="EcCorA-like_1"/>
    <property type="match status" value="1"/>
</dbReference>
<evidence type="ECO:0000256" key="9">
    <source>
        <dbReference type="ARBA" id="ARBA00022989"/>
    </source>
</evidence>
<keyword evidence="9 13" id="KW-1133">Transmembrane helix</keyword>
<evidence type="ECO:0000256" key="2">
    <source>
        <dbReference type="ARBA" id="ARBA00009765"/>
    </source>
</evidence>
<dbReference type="GO" id="GO:0005886">
    <property type="term" value="C:plasma membrane"/>
    <property type="evidence" value="ECO:0007669"/>
    <property type="project" value="UniProtKB-SubCell"/>
</dbReference>
<feature type="transmembrane region" description="Helical" evidence="13">
    <location>
        <begin position="292"/>
        <end position="312"/>
    </location>
</feature>
<comment type="similarity">
    <text evidence="2">Belongs to the CorA metal ion transporter (MIT) (TC 1.A.35) family.</text>
</comment>
<dbReference type="GO" id="GO:0015099">
    <property type="term" value="F:nickel cation transmembrane transporter activity"/>
    <property type="evidence" value="ECO:0007669"/>
    <property type="project" value="TreeGrafter"/>
</dbReference>
<evidence type="ECO:0000256" key="12">
    <source>
        <dbReference type="ARBA" id="ARBA00034269"/>
    </source>
</evidence>
<evidence type="ECO:0000256" key="11">
    <source>
        <dbReference type="ARBA" id="ARBA00023136"/>
    </source>
</evidence>
<dbReference type="AlphaFoldDB" id="A0A2H9TAB7"/>
<evidence type="ECO:0000256" key="5">
    <source>
        <dbReference type="ARBA" id="ARBA00022475"/>
    </source>
</evidence>
<keyword evidence="8" id="KW-0460">Magnesium</keyword>
<dbReference type="Pfam" id="PF01544">
    <property type="entry name" value="CorA"/>
    <property type="match status" value="1"/>
</dbReference>
<evidence type="ECO:0000256" key="10">
    <source>
        <dbReference type="ARBA" id="ARBA00023065"/>
    </source>
</evidence>
<keyword evidence="5" id="KW-1003">Cell membrane</keyword>
<comment type="catalytic activity">
    <reaction evidence="12">
        <text>Mg(2+)(in) = Mg(2+)(out)</text>
        <dbReference type="Rhea" id="RHEA:29827"/>
        <dbReference type="ChEBI" id="CHEBI:18420"/>
    </reaction>
</comment>
<name>A0A2H9TAB7_9ZZZZ</name>
<dbReference type="GO" id="GO:0015087">
    <property type="term" value="F:cobalt ion transmembrane transporter activity"/>
    <property type="evidence" value="ECO:0007669"/>
    <property type="project" value="InterPro"/>
</dbReference>
<proteinExistence type="inferred from homology"/>
<dbReference type="InterPro" id="IPR004488">
    <property type="entry name" value="Mg/Co-transport_prot_CorA"/>
</dbReference>
<dbReference type="FunFam" id="1.20.58.340:FF:000001">
    <property type="entry name" value="Magnesium transport protein CorA"/>
    <property type="match status" value="1"/>
</dbReference>
<protein>
    <recommendedName>
        <fullName evidence="3">Magnesium transport protein CorA</fullName>
    </recommendedName>
</protein>
<keyword evidence="11 13" id="KW-0472">Membrane</keyword>
<gene>
    <name evidence="14" type="primary">corA</name>
    <name evidence="14" type="ORF">CI610_00818</name>
</gene>
<organism evidence="14">
    <name type="scientific">invertebrate metagenome</name>
    <dbReference type="NCBI Taxonomy" id="1711999"/>
    <lineage>
        <taxon>unclassified sequences</taxon>
        <taxon>metagenomes</taxon>
        <taxon>organismal metagenomes</taxon>
    </lineage>
</organism>
<evidence type="ECO:0000313" key="14">
    <source>
        <dbReference type="EMBL" id="PJE80205.1"/>
    </source>
</evidence>
<dbReference type="InterPro" id="IPR050829">
    <property type="entry name" value="CorA_MIT"/>
</dbReference>
<dbReference type="Gene3D" id="3.30.460.20">
    <property type="entry name" value="CorA soluble domain-like"/>
    <property type="match status" value="1"/>
</dbReference>
<evidence type="ECO:0000256" key="6">
    <source>
        <dbReference type="ARBA" id="ARBA00022519"/>
    </source>
</evidence>
<evidence type="ECO:0000256" key="3">
    <source>
        <dbReference type="ARBA" id="ARBA00019439"/>
    </source>
</evidence>
<dbReference type="PANTHER" id="PTHR47685">
    <property type="entry name" value="MAGNESIUM TRANSPORT PROTEIN CORA"/>
    <property type="match status" value="1"/>
</dbReference>
<keyword evidence="7 13" id="KW-0812">Transmembrane</keyword>
<dbReference type="SUPFAM" id="SSF144083">
    <property type="entry name" value="Magnesium transport protein CorA, transmembrane region"/>
    <property type="match status" value="1"/>
</dbReference>
<comment type="subcellular location">
    <subcellularLocation>
        <location evidence="1">Cell inner membrane</location>
        <topology evidence="1">Multi-pass membrane protein</topology>
    </subcellularLocation>
</comment>
<accession>A0A2H9TAB7</accession>
<dbReference type="SUPFAM" id="SSF143865">
    <property type="entry name" value="CorA soluble domain-like"/>
    <property type="match status" value="1"/>
</dbReference>
<dbReference type="Gene3D" id="1.20.58.340">
    <property type="entry name" value="Magnesium transport protein CorA, transmembrane region"/>
    <property type="match status" value="1"/>
</dbReference>
<evidence type="ECO:0000256" key="7">
    <source>
        <dbReference type="ARBA" id="ARBA00022692"/>
    </source>
</evidence>
<dbReference type="EMBL" id="NSIT01000027">
    <property type="protein sequence ID" value="PJE80205.1"/>
    <property type="molecule type" value="Genomic_DNA"/>
</dbReference>
<reference evidence="14" key="1">
    <citation type="journal article" date="2017" name="Appl. Environ. Microbiol.">
        <title>Molecular characterization of an Endozoicomonas-like organism causing infection in king scallop Pecten maximus L.</title>
        <authorList>
            <person name="Cano I."/>
            <person name="van Aerle R."/>
            <person name="Ross S."/>
            <person name="Verner-Jeffreys D.W."/>
            <person name="Paley R.K."/>
            <person name="Rimmer G."/>
            <person name="Ryder D."/>
            <person name="Hooper P."/>
            <person name="Stone D."/>
            <person name="Feist S.W."/>
        </authorList>
    </citation>
    <scope>NUCLEOTIDE SEQUENCE</scope>
</reference>
<evidence type="ECO:0000256" key="8">
    <source>
        <dbReference type="ARBA" id="ARBA00022842"/>
    </source>
</evidence>
<dbReference type="InterPro" id="IPR002523">
    <property type="entry name" value="MgTranspt_CorA/ZnTranspt_ZntB"/>
</dbReference>
<evidence type="ECO:0000256" key="13">
    <source>
        <dbReference type="SAM" id="Phobius"/>
    </source>
</evidence>
<evidence type="ECO:0000256" key="1">
    <source>
        <dbReference type="ARBA" id="ARBA00004429"/>
    </source>
</evidence>
<keyword evidence="6" id="KW-0997">Cell inner membrane</keyword>
<dbReference type="InterPro" id="IPR045863">
    <property type="entry name" value="CorA_TM1_TM2"/>
</dbReference>
<keyword evidence="4" id="KW-0813">Transport</keyword>
<dbReference type="GO" id="GO:0015095">
    <property type="term" value="F:magnesium ion transmembrane transporter activity"/>
    <property type="evidence" value="ECO:0007669"/>
    <property type="project" value="InterPro"/>
</dbReference>
<sequence>MINAYCMHNNHVSLTRIDCTSAPSEHIIWLDVAEPELHELKWLSRYFPGSMPNNEEDLRELEISSRFFETSDGIHIRTLFPHRSGHELRNVNVALTIKNDMLITLQDEPTALFRLMRGYIKNQQMKASLPLDIIIALFDAKVEYLADTLEEIYGELEEASQTALSEDTADVDELLRTITLQEDLNGKMRLNMLDTQRSLRYFLRACNKRLTEHQREQIRDMLRDLESLTPHTAFLFDKINFLMDATMGFINLEQNSIIKIFSVAAVMFMPPTLIASVYGMNFDFMPELHSSIGYPIALGMMLLSAFGTYFFFKRKGWL</sequence>
<dbReference type="NCBIfam" id="TIGR00383">
    <property type="entry name" value="corA"/>
    <property type="match status" value="1"/>
</dbReference>
<feature type="transmembrane region" description="Helical" evidence="13">
    <location>
        <begin position="257"/>
        <end position="280"/>
    </location>
</feature>
<keyword evidence="10" id="KW-0406">Ion transport</keyword>
<comment type="caution">
    <text evidence="14">The sequence shown here is derived from an EMBL/GenBank/DDBJ whole genome shotgun (WGS) entry which is preliminary data.</text>
</comment>